<comment type="subcellular location">
    <subcellularLocation>
        <location evidence="5">Cytoplasm</location>
    </subcellularLocation>
</comment>
<evidence type="ECO:0000313" key="7">
    <source>
        <dbReference type="Proteomes" id="UP000044071"/>
    </source>
</evidence>
<dbReference type="NCBIfam" id="TIGR00202">
    <property type="entry name" value="csrA"/>
    <property type="match status" value="1"/>
</dbReference>
<dbReference type="eggNOG" id="COG1551">
    <property type="taxonomic scope" value="Bacteria"/>
</dbReference>
<dbReference type="GO" id="GO:0006402">
    <property type="term" value="P:mRNA catabolic process"/>
    <property type="evidence" value="ECO:0007669"/>
    <property type="project" value="InterPro"/>
</dbReference>
<dbReference type="PANTHER" id="PTHR34984:SF1">
    <property type="entry name" value="CARBON STORAGE REGULATOR"/>
    <property type="match status" value="1"/>
</dbReference>
<dbReference type="RefSeq" id="WP_044012666.1">
    <property type="nucleotide sequence ID" value="NZ_CCVW01000005.1"/>
</dbReference>
<name>A0A078KYC3_9GAMM</name>
<dbReference type="GO" id="GO:0048027">
    <property type="term" value="F:mRNA 5'-UTR binding"/>
    <property type="evidence" value="ECO:0007669"/>
    <property type="project" value="UniProtKB-UniRule"/>
</dbReference>
<dbReference type="GO" id="GO:0045948">
    <property type="term" value="P:positive regulation of translational initiation"/>
    <property type="evidence" value="ECO:0007669"/>
    <property type="project" value="UniProtKB-UniRule"/>
</dbReference>
<gene>
    <name evidence="6" type="primary">csrA_2</name>
    <name evidence="5" type="synonym">csrA</name>
    <name evidence="6" type="ORF">BN59_03713</name>
</gene>
<dbReference type="GO" id="GO:0005829">
    <property type="term" value="C:cytosol"/>
    <property type="evidence" value="ECO:0007669"/>
    <property type="project" value="TreeGrafter"/>
</dbReference>
<proteinExistence type="inferred from homology"/>
<evidence type="ECO:0000256" key="1">
    <source>
        <dbReference type="ARBA" id="ARBA00022490"/>
    </source>
</evidence>
<evidence type="ECO:0000256" key="3">
    <source>
        <dbReference type="ARBA" id="ARBA00022884"/>
    </source>
</evidence>
<evidence type="ECO:0000256" key="4">
    <source>
        <dbReference type="ARBA" id="ARBA00023159"/>
    </source>
</evidence>
<dbReference type="NCBIfam" id="NF002469">
    <property type="entry name" value="PRK01712.1"/>
    <property type="match status" value="1"/>
</dbReference>
<dbReference type="Pfam" id="PF02599">
    <property type="entry name" value="CsrA"/>
    <property type="match status" value="1"/>
</dbReference>
<comment type="subunit">
    <text evidence="5">Homodimer; the beta-strands of each monomer intercalate to form a hydrophobic core, while the alpha-helices form wings that extend away from the core.</text>
</comment>
<evidence type="ECO:0000256" key="2">
    <source>
        <dbReference type="ARBA" id="ARBA00022845"/>
    </source>
</evidence>
<evidence type="ECO:0000256" key="5">
    <source>
        <dbReference type="HAMAP-Rule" id="MF_00167"/>
    </source>
</evidence>
<keyword evidence="5" id="KW-0678">Repressor</keyword>
<keyword evidence="2 5" id="KW-0810">Translation regulation</keyword>
<keyword evidence="3 5" id="KW-0694">RNA-binding</keyword>
<dbReference type="InterPro" id="IPR036107">
    <property type="entry name" value="CsrA_sf"/>
</dbReference>
<comment type="similarity">
    <text evidence="5">Belongs to the CsrA/RsmA family.</text>
</comment>
<sequence length="82" mass="9289">MLILTRRIGETLIVGDDVNITVLGVKGNQVRLGVNAPKDVSVHREEIYLKIQQEDFALHQQISDSIAPTKTNVRYKKSHNKH</sequence>
<dbReference type="HAMAP" id="MF_00167">
    <property type="entry name" value="CsrA"/>
    <property type="match status" value="1"/>
</dbReference>
<reference evidence="6 7" key="1">
    <citation type="submission" date="2014-06" db="EMBL/GenBank/DDBJ databases">
        <authorList>
            <person name="Urmite Genomes Urmite Genomes"/>
        </authorList>
    </citation>
    <scope>NUCLEOTIDE SEQUENCE [LARGE SCALE GENOMIC DNA]</scope>
</reference>
<evidence type="ECO:0000313" key="6">
    <source>
        <dbReference type="EMBL" id="CDZ79395.1"/>
    </source>
</evidence>
<dbReference type="SUPFAM" id="SSF117130">
    <property type="entry name" value="CsrA-like"/>
    <property type="match status" value="1"/>
</dbReference>
<organism evidence="6 7">
    <name type="scientific">Legionella massiliensis</name>
    <dbReference type="NCBI Taxonomy" id="1034943"/>
    <lineage>
        <taxon>Bacteria</taxon>
        <taxon>Pseudomonadati</taxon>
        <taxon>Pseudomonadota</taxon>
        <taxon>Gammaproteobacteria</taxon>
        <taxon>Legionellales</taxon>
        <taxon>Legionellaceae</taxon>
        <taxon>Legionella</taxon>
    </lineage>
</organism>
<dbReference type="Gene3D" id="2.60.40.4380">
    <property type="entry name" value="Translational regulator CsrA"/>
    <property type="match status" value="1"/>
</dbReference>
<comment type="function">
    <text evidence="5">A key translational regulator that binds mRNA to regulate translation initiation and/or mRNA stability. Mediates global changes in gene expression, shifting from rapid growth to stress survival by linking envelope stress, the stringent response and the catabolite repression systems. Usually binds in the 5'-UTR; binding at or near the Shine-Dalgarno sequence prevents ribosome-binding, repressing translation, binding elsewhere in the 5'-UTR can activate translation and/or stabilize the mRNA. Its function is antagonized by small RNA(s).</text>
</comment>
<dbReference type="PANTHER" id="PTHR34984">
    <property type="entry name" value="CARBON STORAGE REGULATOR"/>
    <property type="match status" value="1"/>
</dbReference>
<dbReference type="FunFam" id="2.60.40.4380:FF:000001">
    <property type="entry name" value="Translational regulator CsrA"/>
    <property type="match status" value="1"/>
</dbReference>
<dbReference type="AlphaFoldDB" id="A0A078KYC3"/>
<keyword evidence="4 5" id="KW-0010">Activator</keyword>
<dbReference type="EMBL" id="CCSB01000005">
    <property type="protein sequence ID" value="CDZ79395.1"/>
    <property type="molecule type" value="Genomic_DNA"/>
</dbReference>
<protein>
    <recommendedName>
        <fullName evidence="5">Translational regulator CsrA</fullName>
    </recommendedName>
    <alternativeName>
        <fullName evidence="5">Carbon storage regulator</fullName>
    </alternativeName>
</protein>
<dbReference type="GO" id="GO:0006109">
    <property type="term" value="P:regulation of carbohydrate metabolic process"/>
    <property type="evidence" value="ECO:0007669"/>
    <property type="project" value="UniProtKB-UniRule"/>
</dbReference>
<dbReference type="GO" id="GO:0045947">
    <property type="term" value="P:negative regulation of translational initiation"/>
    <property type="evidence" value="ECO:0007669"/>
    <property type="project" value="UniProtKB-UniRule"/>
</dbReference>
<dbReference type="InterPro" id="IPR003751">
    <property type="entry name" value="CsrA"/>
</dbReference>
<dbReference type="STRING" id="1034943.BN59_03713"/>
<keyword evidence="1 5" id="KW-0963">Cytoplasm</keyword>
<dbReference type="Proteomes" id="UP000044071">
    <property type="component" value="Unassembled WGS sequence"/>
</dbReference>
<keyword evidence="7" id="KW-1185">Reference proteome</keyword>
<accession>A0A078KYC3</accession>